<evidence type="ECO:0000256" key="1">
    <source>
        <dbReference type="SAM" id="MobiDB-lite"/>
    </source>
</evidence>
<organism evidence="2">
    <name type="scientific">Arion vulgaris</name>
    <dbReference type="NCBI Taxonomy" id="1028688"/>
    <lineage>
        <taxon>Eukaryota</taxon>
        <taxon>Metazoa</taxon>
        <taxon>Spiralia</taxon>
        <taxon>Lophotrochozoa</taxon>
        <taxon>Mollusca</taxon>
        <taxon>Gastropoda</taxon>
        <taxon>Heterobranchia</taxon>
        <taxon>Euthyneura</taxon>
        <taxon>Panpulmonata</taxon>
        <taxon>Eupulmonata</taxon>
        <taxon>Stylommatophora</taxon>
        <taxon>Helicina</taxon>
        <taxon>Arionoidea</taxon>
        <taxon>Arionidae</taxon>
        <taxon>Arion</taxon>
    </lineage>
</organism>
<reference evidence="2" key="1">
    <citation type="submission" date="2014-12" db="EMBL/GenBank/DDBJ databases">
        <title>Insight into the proteome of Arion vulgaris.</title>
        <authorList>
            <person name="Aradska J."/>
            <person name="Bulat T."/>
            <person name="Smidak R."/>
            <person name="Sarate P."/>
            <person name="Gangsoo J."/>
            <person name="Sialana F."/>
            <person name="Bilban M."/>
            <person name="Lubec G."/>
        </authorList>
    </citation>
    <scope>NUCLEOTIDE SEQUENCE</scope>
    <source>
        <tissue evidence="2">Skin</tissue>
    </source>
</reference>
<feature type="compositionally biased region" description="Polar residues" evidence="1">
    <location>
        <begin position="1"/>
        <end position="19"/>
    </location>
</feature>
<accession>A0A0B6Y4U6</accession>
<dbReference type="AlphaFoldDB" id="A0A0B6Y4U6"/>
<dbReference type="Gene3D" id="6.10.250.1490">
    <property type="match status" value="1"/>
</dbReference>
<sequence>TFATTSGLPHPSSNQTFASASGLPHASSKTTSHKTCNIPKTGDKNFLSEFYSNSRLHHIATWGAEFKSYVSNIQRSCDYSFPGREKLRQVHVENVLKVG</sequence>
<evidence type="ECO:0000313" key="2">
    <source>
        <dbReference type="EMBL" id="CEK50510.1"/>
    </source>
</evidence>
<feature type="region of interest" description="Disordered" evidence="1">
    <location>
        <begin position="1"/>
        <end position="38"/>
    </location>
</feature>
<dbReference type="EMBL" id="HACG01003645">
    <property type="protein sequence ID" value="CEK50510.1"/>
    <property type="molecule type" value="Transcribed_RNA"/>
</dbReference>
<proteinExistence type="predicted"/>
<name>A0A0B6Y4U6_9EUPU</name>
<feature type="non-terminal residue" evidence="2">
    <location>
        <position position="99"/>
    </location>
</feature>
<feature type="non-terminal residue" evidence="2">
    <location>
        <position position="1"/>
    </location>
</feature>
<gene>
    <name evidence="2" type="primary">ORF10953</name>
</gene>
<protein>
    <submittedName>
        <fullName evidence="2">Uncharacterized protein</fullName>
    </submittedName>
</protein>